<evidence type="ECO:0000313" key="4">
    <source>
        <dbReference type="EMBL" id="PXF45665.1"/>
    </source>
</evidence>
<dbReference type="GO" id="GO:0003755">
    <property type="term" value="F:peptidyl-prolyl cis-trans isomerase activity"/>
    <property type="evidence" value="ECO:0007669"/>
    <property type="project" value="InterPro"/>
</dbReference>
<dbReference type="EMBL" id="NBIV01000055">
    <property type="protein sequence ID" value="PXF45665.1"/>
    <property type="molecule type" value="Genomic_DNA"/>
</dbReference>
<reference evidence="4 5" key="1">
    <citation type="journal article" date="2018" name="Mol. Biol. Evol.">
        <title>Analysis of the draft genome of the red seaweed Gracilariopsis chorda provides insights into genome size evolution in Rhodophyta.</title>
        <authorList>
            <person name="Lee J."/>
            <person name="Yang E.C."/>
            <person name="Graf L."/>
            <person name="Yang J.H."/>
            <person name="Qiu H."/>
            <person name="Zel Zion U."/>
            <person name="Chan C.X."/>
            <person name="Stephens T.G."/>
            <person name="Weber A.P.M."/>
            <person name="Boo G.H."/>
            <person name="Boo S.M."/>
            <person name="Kim K.M."/>
            <person name="Shin Y."/>
            <person name="Jung M."/>
            <person name="Lee S.J."/>
            <person name="Yim H.S."/>
            <person name="Lee J.H."/>
            <person name="Bhattacharya D."/>
            <person name="Yoon H.S."/>
        </authorList>
    </citation>
    <scope>NUCLEOTIDE SEQUENCE [LARGE SCALE GENOMIC DNA]</scope>
    <source>
        <strain evidence="4 5">SKKU-2015</strain>
        <tissue evidence="4">Whole body</tissue>
    </source>
</reference>
<proteinExistence type="predicted"/>
<dbReference type="Proteomes" id="UP000247409">
    <property type="component" value="Unassembled WGS sequence"/>
</dbReference>
<comment type="caution">
    <text evidence="4">The sequence shown here is derived from an EMBL/GenBank/DDBJ whole genome shotgun (WGS) entry which is preliminary data.</text>
</comment>
<protein>
    <submittedName>
        <fullName evidence="4">Peptidyl-prolyl cis-trans isomerase B</fullName>
    </submittedName>
</protein>
<name>A0A2V3IU79_9FLOR</name>
<dbReference type="GO" id="GO:0005737">
    <property type="term" value="C:cytoplasm"/>
    <property type="evidence" value="ECO:0007669"/>
    <property type="project" value="TreeGrafter"/>
</dbReference>
<feature type="domain" description="PPIase cyclophilin-type" evidence="3">
    <location>
        <begin position="163"/>
        <end position="322"/>
    </location>
</feature>
<dbReference type="Gene3D" id="2.40.100.10">
    <property type="entry name" value="Cyclophilin-like"/>
    <property type="match status" value="1"/>
</dbReference>
<dbReference type="PANTHER" id="PTHR11071:SF561">
    <property type="entry name" value="PEPTIDYL-PROLYL CIS-TRANS ISOMERASE D-RELATED"/>
    <property type="match status" value="1"/>
</dbReference>
<keyword evidence="4" id="KW-0413">Isomerase</keyword>
<dbReference type="STRING" id="448386.A0A2V3IU79"/>
<dbReference type="Pfam" id="PF00160">
    <property type="entry name" value="Pro_isomerase"/>
    <property type="match status" value="1"/>
</dbReference>
<evidence type="ECO:0000256" key="2">
    <source>
        <dbReference type="SAM" id="Phobius"/>
    </source>
</evidence>
<dbReference type="PANTHER" id="PTHR11071">
    <property type="entry name" value="PEPTIDYL-PROLYL CIS-TRANS ISOMERASE"/>
    <property type="match status" value="1"/>
</dbReference>
<evidence type="ECO:0000313" key="5">
    <source>
        <dbReference type="Proteomes" id="UP000247409"/>
    </source>
</evidence>
<organism evidence="4 5">
    <name type="scientific">Gracilariopsis chorda</name>
    <dbReference type="NCBI Taxonomy" id="448386"/>
    <lineage>
        <taxon>Eukaryota</taxon>
        <taxon>Rhodophyta</taxon>
        <taxon>Florideophyceae</taxon>
        <taxon>Rhodymeniophycidae</taxon>
        <taxon>Gracilariales</taxon>
        <taxon>Gracilariaceae</taxon>
        <taxon>Gracilariopsis</taxon>
    </lineage>
</organism>
<evidence type="ECO:0000256" key="1">
    <source>
        <dbReference type="SAM" id="MobiDB-lite"/>
    </source>
</evidence>
<dbReference type="AlphaFoldDB" id="A0A2V3IU79"/>
<dbReference type="PRINTS" id="PR00153">
    <property type="entry name" value="CSAPPISMRASE"/>
</dbReference>
<dbReference type="GO" id="GO:0006457">
    <property type="term" value="P:protein folding"/>
    <property type="evidence" value="ECO:0007669"/>
    <property type="project" value="TreeGrafter"/>
</dbReference>
<dbReference type="PROSITE" id="PS50072">
    <property type="entry name" value="CSA_PPIASE_2"/>
    <property type="match status" value="1"/>
</dbReference>
<keyword evidence="2" id="KW-1133">Transmembrane helix</keyword>
<keyword evidence="2" id="KW-0472">Membrane</keyword>
<accession>A0A2V3IU79</accession>
<dbReference type="SUPFAM" id="SSF50891">
    <property type="entry name" value="Cyclophilin-like"/>
    <property type="match status" value="1"/>
</dbReference>
<feature type="region of interest" description="Disordered" evidence="1">
    <location>
        <begin position="1"/>
        <end position="32"/>
    </location>
</feature>
<sequence>MSRRRPTELDNLSPDGDLESANCDLTNGKQRTPAERAGRFFRTRPVSSLLLIIFLCSIALITFTAGRSVARLLSGVKTKKSASEVIAANLTIPDTEDVPAPDEKGALIDGSDARDAIQVAVEKRLDQQTMDERNAVAESKCHRKFEPGKLGSERTLCVTDEFYFDIAIGGKPVGRITIGVFGDVVPKSAANFRALATCTGVFADDTLCYRQDSFHRVVTNFVAQGGSKATGRSIYGPTFREEKSSDHHSFLQHAERGVVSWAEYPIGSQFFILIRDEAKYLDLNHVVFGIVTDGFDVLGKIHDAPRTGEEPTERVTITDCGDVHKAMS</sequence>
<keyword evidence="2" id="KW-0812">Transmembrane</keyword>
<dbReference type="GO" id="GO:0016018">
    <property type="term" value="F:cyclosporin A binding"/>
    <property type="evidence" value="ECO:0007669"/>
    <property type="project" value="TreeGrafter"/>
</dbReference>
<keyword evidence="5" id="KW-1185">Reference proteome</keyword>
<dbReference type="OrthoDB" id="407558at2759"/>
<evidence type="ECO:0000259" key="3">
    <source>
        <dbReference type="PROSITE" id="PS50072"/>
    </source>
</evidence>
<feature type="transmembrane region" description="Helical" evidence="2">
    <location>
        <begin position="46"/>
        <end position="66"/>
    </location>
</feature>
<dbReference type="InterPro" id="IPR002130">
    <property type="entry name" value="Cyclophilin-type_PPIase_dom"/>
</dbReference>
<gene>
    <name evidence="4" type="ORF">BWQ96_04569</name>
</gene>
<dbReference type="InterPro" id="IPR029000">
    <property type="entry name" value="Cyclophilin-like_dom_sf"/>
</dbReference>